<keyword evidence="1" id="KW-0732">Signal</keyword>
<dbReference type="Pfam" id="PF12969">
    <property type="entry name" value="DUF3857"/>
    <property type="match status" value="1"/>
</dbReference>
<evidence type="ECO:0000256" key="1">
    <source>
        <dbReference type="SAM" id="SignalP"/>
    </source>
</evidence>
<dbReference type="SUPFAM" id="SSF54001">
    <property type="entry name" value="Cysteine proteinases"/>
    <property type="match status" value="1"/>
</dbReference>
<sequence>MKLIYFQFFLIFFISSICAQDYSPLTIKDTLKIDANSVIRDKNVVITIDAIDKMSIDFTKIITVFNSEGLKQVGAYVYYDDVSKVKDLNLYVYDLIGEEKERFKKRDFIDQSAVSGGTLYSDSRVYHMDYKPKSYPVTLKFEYTLTTSNTAFIRPFYPVGRYYQSVENSSFKIINNTSIKLRSKNQNFENFNIKQKSDFHFIAENIPAVKKESYSPSLENFVPSVKFALNKFNLEGVQGEAHNWKEFGQWQYENFLKGYDELPANLISEIENLTQDADTNREKAELIYQFMQDNSRYISVQLGIGGWRPMPAEDVYDKKYGDCKALTNYTKAMLKSVGIESKYCVVYAGSEKRDIDPDFFSMQGNHVILKVLDDDEDYWLECTSQTQPFGFLGTFTDNRKVLAIDENGGEIIETPKYVNSQNLQKSIAQINFSQLDMHTEIKIESYGTQYNRKPALERLSPKYVREFYKEYWSNLNRLSINSYHFENDKKEIKFTQSINLIAQNFLQKLGNDIILTANPFNQNTPSIKTYNERTNPFQLMRGYKDVDQYEFLLGDYKVGYLPENVTIDSKFGKYELHFSLQDENKLIVNRNLEVYKNNYEKEEYEDFVNFLNEISRNDQSKLILN</sequence>
<dbReference type="RefSeq" id="WP_093241670.1">
    <property type="nucleotide sequence ID" value="NZ_FNQF01000004.1"/>
</dbReference>
<evidence type="ECO:0000313" key="4">
    <source>
        <dbReference type="EMBL" id="SEA24957.1"/>
    </source>
</evidence>
<dbReference type="InterPro" id="IPR024618">
    <property type="entry name" value="DUF3857"/>
</dbReference>
<feature type="domain" description="Transglutaminase-like" evidence="2">
    <location>
        <begin position="271"/>
        <end position="380"/>
    </location>
</feature>
<evidence type="ECO:0000259" key="3">
    <source>
        <dbReference type="Pfam" id="PF12969"/>
    </source>
</evidence>
<dbReference type="STRING" id="908615.SAMN05421540_104135"/>
<dbReference type="Gene3D" id="2.60.120.1130">
    <property type="match status" value="1"/>
</dbReference>
<reference evidence="4 5" key="1">
    <citation type="submission" date="2016-10" db="EMBL/GenBank/DDBJ databases">
        <authorList>
            <person name="de Groot N.N."/>
        </authorList>
    </citation>
    <scope>NUCLEOTIDE SEQUENCE [LARGE SCALE GENOMIC DNA]</scope>
    <source>
        <strain evidence="4 5">DSM 23581</strain>
    </source>
</reference>
<name>A0A1H3ZMS5_9FLAO</name>
<feature type="signal peptide" evidence="1">
    <location>
        <begin position="1"/>
        <end position="19"/>
    </location>
</feature>
<dbReference type="Gene3D" id="3.10.620.30">
    <property type="match status" value="1"/>
</dbReference>
<feature type="chain" id="PRO_5011610291" evidence="1">
    <location>
        <begin position="20"/>
        <end position="625"/>
    </location>
</feature>
<dbReference type="EMBL" id="FNQF01000004">
    <property type="protein sequence ID" value="SEA24957.1"/>
    <property type="molecule type" value="Genomic_DNA"/>
</dbReference>
<dbReference type="Proteomes" id="UP000198820">
    <property type="component" value="Unassembled WGS sequence"/>
</dbReference>
<feature type="domain" description="DUF3857" evidence="3">
    <location>
        <begin position="58"/>
        <end position="203"/>
    </location>
</feature>
<dbReference type="InterPro" id="IPR002931">
    <property type="entry name" value="Transglutaminase-like"/>
</dbReference>
<keyword evidence="5" id="KW-1185">Reference proteome</keyword>
<dbReference type="Gene3D" id="2.60.40.3140">
    <property type="match status" value="1"/>
</dbReference>
<accession>A0A1H3ZMS5</accession>
<gene>
    <name evidence="4" type="ORF">SAMN05421540_104135</name>
</gene>
<protein>
    <submittedName>
        <fullName evidence="4">Transglutaminase-like superfamily protein</fullName>
    </submittedName>
</protein>
<organism evidence="4 5">
    <name type="scientific">Psychroflexus halocasei</name>
    <dbReference type="NCBI Taxonomy" id="908615"/>
    <lineage>
        <taxon>Bacteria</taxon>
        <taxon>Pseudomonadati</taxon>
        <taxon>Bacteroidota</taxon>
        <taxon>Flavobacteriia</taxon>
        <taxon>Flavobacteriales</taxon>
        <taxon>Flavobacteriaceae</taxon>
        <taxon>Psychroflexus</taxon>
    </lineage>
</organism>
<dbReference type="Pfam" id="PF01841">
    <property type="entry name" value="Transglut_core"/>
    <property type="match status" value="1"/>
</dbReference>
<evidence type="ECO:0000259" key="2">
    <source>
        <dbReference type="Pfam" id="PF01841"/>
    </source>
</evidence>
<dbReference type="AlphaFoldDB" id="A0A1H3ZMS5"/>
<proteinExistence type="predicted"/>
<dbReference type="InterPro" id="IPR038765">
    <property type="entry name" value="Papain-like_cys_pep_sf"/>
</dbReference>
<evidence type="ECO:0000313" key="5">
    <source>
        <dbReference type="Proteomes" id="UP000198820"/>
    </source>
</evidence>